<protein>
    <submittedName>
        <fullName evidence="2">Uncharacterized protein LOC142167278</fullName>
    </submittedName>
</protein>
<keyword evidence="1" id="KW-1185">Reference proteome</keyword>
<accession>A0AC58SF04</accession>
<name>A0AC58SF04_TOBAC</name>
<sequence length="160" mass="18172">MPLSVFRQLGLGEPRPTTVILQLAHRSLAHSEGVIVDVFVQVGFFIFPADFIILDYEPDQDVPFILERPFLATDRAIIDVCEGKMTMRVSDRVEVFNVYKALRLPVHYEELSMIVVVESDATSLVPYMNPIDPLERALIGDEEDNEDEMMGEIEQVLDMS</sequence>
<evidence type="ECO:0000313" key="1">
    <source>
        <dbReference type="Proteomes" id="UP000790787"/>
    </source>
</evidence>
<gene>
    <name evidence="2" type="primary">LOC142167278</name>
</gene>
<reference evidence="2" key="2">
    <citation type="submission" date="2025-08" db="UniProtKB">
        <authorList>
            <consortium name="RefSeq"/>
        </authorList>
    </citation>
    <scope>IDENTIFICATION</scope>
    <source>
        <tissue evidence="2">Leaf</tissue>
    </source>
</reference>
<proteinExistence type="predicted"/>
<dbReference type="RefSeq" id="XP_075083543.1">
    <property type="nucleotide sequence ID" value="XM_075227442.1"/>
</dbReference>
<organism evidence="1 2">
    <name type="scientific">Nicotiana tabacum</name>
    <name type="common">Common tobacco</name>
    <dbReference type="NCBI Taxonomy" id="4097"/>
    <lineage>
        <taxon>Eukaryota</taxon>
        <taxon>Viridiplantae</taxon>
        <taxon>Streptophyta</taxon>
        <taxon>Embryophyta</taxon>
        <taxon>Tracheophyta</taxon>
        <taxon>Spermatophyta</taxon>
        <taxon>Magnoliopsida</taxon>
        <taxon>eudicotyledons</taxon>
        <taxon>Gunneridae</taxon>
        <taxon>Pentapetalae</taxon>
        <taxon>asterids</taxon>
        <taxon>lamiids</taxon>
        <taxon>Solanales</taxon>
        <taxon>Solanaceae</taxon>
        <taxon>Nicotianoideae</taxon>
        <taxon>Nicotianeae</taxon>
        <taxon>Nicotiana</taxon>
    </lineage>
</organism>
<evidence type="ECO:0000313" key="2">
    <source>
        <dbReference type="RefSeq" id="XP_075083543.1"/>
    </source>
</evidence>
<dbReference type="Proteomes" id="UP000790787">
    <property type="component" value="Chromosome 12"/>
</dbReference>
<reference evidence="1" key="1">
    <citation type="journal article" date="2014" name="Nat. Commun.">
        <title>The tobacco genome sequence and its comparison with those of tomato and potato.</title>
        <authorList>
            <person name="Sierro N."/>
            <person name="Battey J.N."/>
            <person name="Ouadi S."/>
            <person name="Bakaher N."/>
            <person name="Bovet L."/>
            <person name="Willig A."/>
            <person name="Goepfert S."/>
            <person name="Peitsch M.C."/>
            <person name="Ivanov N.V."/>
        </authorList>
    </citation>
    <scope>NUCLEOTIDE SEQUENCE [LARGE SCALE GENOMIC DNA]</scope>
</reference>